<reference evidence="2 3" key="2">
    <citation type="journal article" date="2016" name="Genome Announc.">
        <title>Draft Genome Sequence of Erythromycin- and Oxytetracycline-Sensitive Nocardia seriolae Strain U-1 (NBRC 110359).</title>
        <authorList>
            <person name="Imajoh M."/>
            <person name="Sukeda M."/>
            <person name="Shimizu M."/>
            <person name="Yamane J."/>
            <person name="Ohnishi K."/>
            <person name="Oshima S."/>
        </authorList>
    </citation>
    <scope>NUCLEOTIDE SEQUENCE [LARGE SCALE GENOMIC DNA]</scope>
    <source>
        <strain evidence="2 3">U-1</strain>
    </source>
</reference>
<evidence type="ECO:0000313" key="2">
    <source>
        <dbReference type="EMBL" id="GAP30134.1"/>
    </source>
</evidence>
<reference evidence="3" key="1">
    <citation type="submission" date="2015-07" db="EMBL/GenBank/DDBJ databases">
        <title>Nocardia seriolae U-1 whole genome shotgun sequence.</title>
        <authorList>
            <person name="Imajoh M."/>
            <person name="Fukumoto Y."/>
            <person name="Sukeda M."/>
            <person name="Yamane J."/>
            <person name="Yamasaki K."/>
            <person name="Shimizu M."/>
            <person name="Ohnishi K."/>
            <person name="Oshima S."/>
        </authorList>
    </citation>
    <scope>NUCLEOTIDE SEQUENCE [LARGE SCALE GENOMIC DNA]</scope>
    <source>
        <strain evidence="3">U-1</strain>
    </source>
</reference>
<reference evidence="1 4" key="3">
    <citation type="submission" date="2016-10" db="EMBL/GenBank/DDBJ databases">
        <title>Genome sequence of Nocardia seriolae strain EM150506, isolated from Anguila japonica.</title>
        <authorList>
            <person name="Han H.-J."/>
        </authorList>
    </citation>
    <scope>NUCLEOTIDE SEQUENCE [LARGE SCALE GENOMIC DNA]</scope>
    <source>
        <strain evidence="1 4">EM150506</strain>
    </source>
</reference>
<name>A0A0B8N8C2_9NOCA</name>
<evidence type="ECO:0000313" key="4">
    <source>
        <dbReference type="Proteomes" id="UP000180166"/>
    </source>
</evidence>
<dbReference type="AlphaFoldDB" id="A0A0B8N8C2"/>
<sequence length="120" mass="12458">MNRPAGGESRPPVTVDAWTLAGSLSALPGIGLAQQVVAVIMTLAGVEPIRASEPGMFDRTVARLCAEFGGAVSRWQVESVLRGCLSDLAGSPAGAMAELGERLTRQRLLDSADALSLRIA</sequence>
<evidence type="ECO:0000313" key="3">
    <source>
        <dbReference type="Proteomes" id="UP000037179"/>
    </source>
</evidence>
<dbReference type="Proteomes" id="UP000037179">
    <property type="component" value="Unassembled WGS sequence"/>
</dbReference>
<dbReference type="EMBL" id="CP017839">
    <property type="protein sequence ID" value="APA99757.1"/>
    <property type="molecule type" value="Genomic_DNA"/>
</dbReference>
<gene>
    <name evidence="1" type="ORF">NS506_05714</name>
    <name evidence="2" type="ORF">NSK11_contig00073-0012</name>
</gene>
<dbReference type="RefSeq" id="WP_106852410.1">
    <property type="nucleotide sequence ID" value="NZ_BAAARX010000002.1"/>
</dbReference>
<dbReference type="GeneID" id="93375688"/>
<dbReference type="Proteomes" id="UP000180166">
    <property type="component" value="Chromosome"/>
</dbReference>
<dbReference type="KEGG" id="nsr:NS506_05714"/>
<organism evidence="2 3">
    <name type="scientific">Nocardia seriolae</name>
    <dbReference type="NCBI Taxonomy" id="37332"/>
    <lineage>
        <taxon>Bacteria</taxon>
        <taxon>Bacillati</taxon>
        <taxon>Actinomycetota</taxon>
        <taxon>Actinomycetes</taxon>
        <taxon>Mycobacteriales</taxon>
        <taxon>Nocardiaceae</taxon>
        <taxon>Nocardia</taxon>
    </lineage>
</organism>
<evidence type="ECO:0000313" key="1">
    <source>
        <dbReference type="EMBL" id="APA99757.1"/>
    </source>
</evidence>
<keyword evidence="3" id="KW-1185">Reference proteome</keyword>
<protein>
    <submittedName>
        <fullName evidence="2">Uncharacterized protein</fullName>
    </submittedName>
</protein>
<proteinExistence type="predicted"/>
<dbReference type="EMBL" id="BBYQ01000073">
    <property type="protein sequence ID" value="GAP30134.1"/>
    <property type="molecule type" value="Genomic_DNA"/>
</dbReference>
<accession>A0A0B8N8C2</accession>